<comment type="caution">
    <text evidence="1">The sequence shown here is derived from an EMBL/GenBank/DDBJ whole genome shotgun (WGS) entry which is preliminary data.</text>
</comment>
<dbReference type="Gene3D" id="3.40.50.1980">
    <property type="entry name" value="Nitrogenase molybdenum iron protein domain"/>
    <property type="match status" value="1"/>
</dbReference>
<dbReference type="RefSeq" id="WP_022424909.1">
    <property type="nucleotide sequence ID" value="NZ_JAHOEB010000007.1"/>
</dbReference>
<dbReference type="EMBL" id="JAHOEF010000007">
    <property type="protein sequence ID" value="MBV3382001.1"/>
    <property type="molecule type" value="Genomic_DNA"/>
</dbReference>
<evidence type="ECO:0000313" key="2">
    <source>
        <dbReference type="EMBL" id="MBV3392027.1"/>
    </source>
</evidence>
<gene>
    <name evidence="1" type="ORF">KSV97_01925</name>
    <name evidence="2" type="ORF">KSW06_01940</name>
</gene>
<evidence type="ECO:0000313" key="4">
    <source>
        <dbReference type="Proteomes" id="UP001197492"/>
    </source>
</evidence>
<sequence>MNYTEEELCTLVDQLPDIQYNLQMPVTSINLLGLTPDLFDEEVYEILKDYFTEQKYNVLTTFLYHDTSLDMAGYADVNIVVSVKGLKIAELLKEKYGTPYVVGFPYGKFSSYFFMAVEQALETGIDQIPYQNFFRLQTEQMIQLHGDPVIMSSIGFSLSQQYDFGYQVISDRKETLGTVDLKDTKKDDIQVDITFPLHESIFDLTIHDL</sequence>
<dbReference type="AlphaFoldDB" id="A0AAW4MW52"/>
<proteinExistence type="predicted"/>
<dbReference type="EMBL" id="JAHOEL010000007">
    <property type="protein sequence ID" value="MBV3392027.1"/>
    <property type="molecule type" value="Genomic_DNA"/>
</dbReference>
<keyword evidence="4" id="KW-1185">Reference proteome</keyword>
<protein>
    <submittedName>
        <fullName evidence="1">Uncharacterized protein</fullName>
    </submittedName>
</protein>
<organism evidence="1 3">
    <name type="scientific">Catenibacterium mitsuokai</name>
    <dbReference type="NCBI Taxonomy" id="100886"/>
    <lineage>
        <taxon>Bacteria</taxon>
        <taxon>Bacillati</taxon>
        <taxon>Bacillota</taxon>
        <taxon>Erysipelotrichia</taxon>
        <taxon>Erysipelotrichales</taxon>
        <taxon>Coprobacillaceae</taxon>
        <taxon>Catenibacterium</taxon>
    </lineage>
</organism>
<reference evidence="1 4" key="1">
    <citation type="submission" date="2021-06" db="EMBL/GenBank/DDBJ databases">
        <title>Collection of gut derived symbiotic bacterial strains cultured from healthy donors.</title>
        <authorList>
            <person name="Lin H."/>
            <person name="Littmann E."/>
            <person name="Pamer E.G."/>
        </authorList>
    </citation>
    <scope>NUCLEOTIDE SEQUENCE</scope>
    <source>
        <strain evidence="2 4">MSK.21.70</strain>
        <strain evidence="1">MSK.21.82</strain>
    </source>
</reference>
<name>A0AAW4MW52_9FIRM</name>
<accession>A0AAW4MW52</accession>
<evidence type="ECO:0000313" key="3">
    <source>
        <dbReference type="Proteomes" id="UP001196408"/>
    </source>
</evidence>
<evidence type="ECO:0000313" key="1">
    <source>
        <dbReference type="EMBL" id="MBV3382001.1"/>
    </source>
</evidence>
<dbReference type="SUPFAM" id="SSF53807">
    <property type="entry name" value="Helical backbone' metal receptor"/>
    <property type="match status" value="1"/>
</dbReference>
<dbReference type="Proteomes" id="UP001197492">
    <property type="component" value="Unassembled WGS sequence"/>
</dbReference>
<dbReference type="Proteomes" id="UP001196408">
    <property type="component" value="Unassembled WGS sequence"/>
</dbReference>